<evidence type="ECO:0000313" key="2">
    <source>
        <dbReference type="Proteomes" id="UP000182227"/>
    </source>
</evidence>
<reference evidence="1 2" key="1">
    <citation type="submission" date="2015-03" db="EMBL/GenBank/DDBJ databases">
        <authorList>
            <person name="Murphy D."/>
        </authorList>
    </citation>
    <scope>NUCLEOTIDE SEQUENCE [LARGE SCALE GENOMIC DNA]</scope>
    <source>
        <strain evidence="1 2">D16</strain>
    </source>
</reference>
<dbReference type="AlphaFoldDB" id="A0A0U1DX65"/>
<dbReference type="EMBL" id="CTEF01000007">
    <property type="protein sequence ID" value="CQD24391.1"/>
    <property type="molecule type" value="Genomic_DNA"/>
</dbReference>
<organism evidence="1 2">
    <name type="scientific">Mycolicibacterium conceptionense</name>
    <dbReference type="NCBI Taxonomy" id="451644"/>
    <lineage>
        <taxon>Bacteria</taxon>
        <taxon>Bacillati</taxon>
        <taxon>Actinomycetota</taxon>
        <taxon>Actinomycetes</taxon>
        <taxon>Mycobacteriales</taxon>
        <taxon>Mycobacteriaceae</taxon>
        <taxon>Mycolicibacterium</taxon>
    </lineage>
</organism>
<dbReference type="Proteomes" id="UP000182227">
    <property type="component" value="Unassembled WGS sequence"/>
</dbReference>
<evidence type="ECO:0000313" key="1">
    <source>
        <dbReference type="EMBL" id="CQD24391.1"/>
    </source>
</evidence>
<proteinExistence type="predicted"/>
<sequence>MLALADRENVPLNVLVAAAATAVDASVRHTTETLLVHAVDNRFADPELNVATCLVNSIAQPVRFPPHASVAEVVRIMDRGYVKAGRAVGCVKSITAECIWRSIGPRPLRR</sequence>
<accession>A0A0U1DX65</accession>
<name>A0A0U1DX65_9MYCO</name>
<gene>
    <name evidence="1" type="ORF">BN970_06412</name>
</gene>
<protein>
    <submittedName>
        <fullName evidence="1">Cyclic synthetase</fullName>
    </submittedName>
</protein>